<reference evidence="1 2" key="1">
    <citation type="submission" date="2024-03" db="EMBL/GenBank/DDBJ databases">
        <title>Flavobacterium soyae.</title>
        <authorList>
            <person name="Zheng W."/>
        </authorList>
    </citation>
    <scope>NUCLEOTIDE SEQUENCE [LARGE SCALE GENOMIC DNA]</scope>
    <source>
        <strain evidence="1 2">55</strain>
    </source>
</reference>
<gene>
    <name evidence="1" type="ORF">AABD74_18655</name>
</gene>
<accession>A0ABZ2UDE6</accession>
<dbReference type="EMBL" id="CP150845">
    <property type="protein sequence ID" value="WYZ19177.1"/>
    <property type="molecule type" value="Genomic_DNA"/>
</dbReference>
<dbReference type="Proteomes" id="UP001623852">
    <property type="component" value="Chromosome"/>
</dbReference>
<name>A0ABZ2UDE6_9FLAO</name>
<keyword evidence="2" id="KW-1185">Reference proteome</keyword>
<proteinExistence type="predicted"/>
<dbReference type="RefSeq" id="WP_406843887.1">
    <property type="nucleotide sequence ID" value="NZ_CP150845.1"/>
</dbReference>
<sequence length="238" mass="28780">MSRKVDFVNDYIANYVSDNFPELSRFKIEMNEDALYFHNIVDGYKHVLYVGLGHITYPDEKVVHGGFHCWTEVTIVENLLIELLSKHKLYVKQLFPTIYFDEFTNTDFKGVWDSFKQFDNYDLSTNKEILDKLCKHYSNVIKQYFIPFWKKYSNIQYINDEIIDKVDQMDLTDYLGVGLVQFKKLIIMRICKNQRYDSYKEWLLNIYRTKEDEMKNDSEWNAKYNLFKELIEILETQY</sequence>
<organism evidence="1 2">
    <name type="scientific">Flavobacterium soyae</name>
    <dbReference type="NCBI Taxonomy" id="2903098"/>
    <lineage>
        <taxon>Bacteria</taxon>
        <taxon>Pseudomonadati</taxon>
        <taxon>Bacteroidota</taxon>
        <taxon>Flavobacteriia</taxon>
        <taxon>Flavobacteriales</taxon>
        <taxon>Flavobacteriaceae</taxon>
        <taxon>Flavobacterium</taxon>
    </lineage>
</organism>
<evidence type="ECO:0000313" key="1">
    <source>
        <dbReference type="EMBL" id="WYZ19177.1"/>
    </source>
</evidence>
<protein>
    <submittedName>
        <fullName evidence="1">Uncharacterized protein</fullName>
    </submittedName>
</protein>
<evidence type="ECO:0000313" key="2">
    <source>
        <dbReference type="Proteomes" id="UP001623852"/>
    </source>
</evidence>